<dbReference type="GO" id="GO:0008757">
    <property type="term" value="F:S-adenosylmethionine-dependent methyltransferase activity"/>
    <property type="evidence" value="ECO:0007669"/>
    <property type="project" value="InterPro"/>
</dbReference>
<dbReference type="PANTHER" id="PTHR44068">
    <property type="entry name" value="ZGC:194242"/>
    <property type="match status" value="1"/>
</dbReference>
<name>A0A512N4V1_9HYPH</name>
<protein>
    <submittedName>
        <fullName evidence="3">SAM-dependent methyltransferase</fullName>
    </submittedName>
</protein>
<dbReference type="CDD" id="cd02440">
    <property type="entry name" value="AdoMet_MTases"/>
    <property type="match status" value="1"/>
</dbReference>
<dbReference type="InterPro" id="IPR029063">
    <property type="entry name" value="SAM-dependent_MTases_sf"/>
</dbReference>
<dbReference type="AlphaFoldDB" id="A0A512N4V1"/>
<proteinExistence type="predicted"/>
<dbReference type="Proteomes" id="UP000321058">
    <property type="component" value="Unassembled WGS sequence"/>
</dbReference>
<sequence>MANVDFIGPLHNRTKRDYVGRVVQYDKANCSEIAKKYGQDYWDGERQYGYGGYKYDGRWLAIAEAMAKHYGLKAGDRILDVGCGKGFLLHEFTRAVPGVHVEGLDISDYAIANAKEEVKPFLKVGNAVSLPYADKSFDFVVSLGTLHNFPISQLYDAVREIERVGKGTRKYIMVESWRNERERMNLLYWQLTCESFHDVKNWEWIYKQSGYQGDWGFIFFE</sequence>
<evidence type="ECO:0000313" key="3">
    <source>
        <dbReference type="EMBL" id="GEP54014.1"/>
    </source>
</evidence>
<dbReference type="SUPFAM" id="SSF53335">
    <property type="entry name" value="S-adenosyl-L-methionine-dependent methyltransferases"/>
    <property type="match status" value="1"/>
</dbReference>
<dbReference type="Gene3D" id="3.40.50.150">
    <property type="entry name" value="Vaccinia Virus protein VP39"/>
    <property type="match status" value="1"/>
</dbReference>
<evidence type="ECO:0000256" key="1">
    <source>
        <dbReference type="ARBA" id="ARBA00022679"/>
    </source>
</evidence>
<evidence type="ECO:0000313" key="4">
    <source>
        <dbReference type="Proteomes" id="UP000321058"/>
    </source>
</evidence>
<comment type="caution">
    <text evidence="3">The sequence shown here is derived from an EMBL/GenBank/DDBJ whole genome shotgun (WGS) entry which is preliminary data.</text>
</comment>
<dbReference type="PANTHER" id="PTHR44068:SF11">
    <property type="entry name" value="GERANYL DIPHOSPHATE 2-C-METHYLTRANSFERASE"/>
    <property type="match status" value="1"/>
</dbReference>
<dbReference type="InterPro" id="IPR050447">
    <property type="entry name" value="Erg6_SMT_methyltransf"/>
</dbReference>
<dbReference type="InterPro" id="IPR013216">
    <property type="entry name" value="Methyltransf_11"/>
</dbReference>
<dbReference type="EMBL" id="BKAJ01000020">
    <property type="protein sequence ID" value="GEP54014.1"/>
    <property type="molecule type" value="Genomic_DNA"/>
</dbReference>
<dbReference type="Pfam" id="PF08241">
    <property type="entry name" value="Methyltransf_11"/>
    <property type="match status" value="1"/>
</dbReference>
<dbReference type="GO" id="GO:0032259">
    <property type="term" value="P:methylation"/>
    <property type="evidence" value="ECO:0007669"/>
    <property type="project" value="UniProtKB-KW"/>
</dbReference>
<dbReference type="RefSeq" id="WP_147147158.1">
    <property type="nucleotide sequence ID" value="NZ_BKAJ01000020.1"/>
</dbReference>
<accession>A0A512N4V1</accession>
<keyword evidence="1 3" id="KW-0808">Transferase</keyword>
<gene>
    <name evidence="3" type="ORF">RSO01_11800</name>
</gene>
<dbReference type="OrthoDB" id="9808140at2"/>
<organism evidence="3 4">
    <name type="scientific">Reyranella soli</name>
    <dbReference type="NCBI Taxonomy" id="1230389"/>
    <lineage>
        <taxon>Bacteria</taxon>
        <taxon>Pseudomonadati</taxon>
        <taxon>Pseudomonadota</taxon>
        <taxon>Alphaproteobacteria</taxon>
        <taxon>Hyphomicrobiales</taxon>
        <taxon>Reyranellaceae</taxon>
        <taxon>Reyranella</taxon>
    </lineage>
</organism>
<keyword evidence="3" id="KW-0489">Methyltransferase</keyword>
<feature type="domain" description="Methyltransferase type 11" evidence="2">
    <location>
        <begin position="79"/>
        <end position="166"/>
    </location>
</feature>
<evidence type="ECO:0000259" key="2">
    <source>
        <dbReference type="Pfam" id="PF08241"/>
    </source>
</evidence>
<reference evidence="3 4" key="1">
    <citation type="submission" date="2019-07" db="EMBL/GenBank/DDBJ databases">
        <title>Whole genome shotgun sequence of Reyranella soli NBRC 108950.</title>
        <authorList>
            <person name="Hosoyama A."/>
            <person name="Uohara A."/>
            <person name="Ohji S."/>
            <person name="Ichikawa N."/>
        </authorList>
    </citation>
    <scope>NUCLEOTIDE SEQUENCE [LARGE SCALE GENOMIC DNA]</scope>
    <source>
        <strain evidence="3 4">NBRC 108950</strain>
    </source>
</reference>
<keyword evidence="4" id="KW-1185">Reference proteome</keyword>